<protein>
    <submittedName>
        <fullName evidence="1">Putative HNHc nuclease</fullName>
    </submittedName>
</protein>
<comment type="caution">
    <text evidence="1">The sequence shown here is derived from an EMBL/GenBank/DDBJ whole genome shotgun (WGS) entry which is preliminary data.</text>
</comment>
<keyword evidence="2" id="KW-1185">Reference proteome</keyword>
<accession>A0A4R8H3K4</accession>
<evidence type="ECO:0000313" key="1">
    <source>
        <dbReference type="EMBL" id="TDX49120.1"/>
    </source>
</evidence>
<dbReference type="AlphaFoldDB" id="A0A4R8H3K4"/>
<dbReference type="RefSeq" id="WP_134117463.1">
    <property type="nucleotide sequence ID" value="NZ_SOEG01000020.1"/>
</dbReference>
<sequence>MEFPAEIGFYDILKSGGMNLPLQIDNSHKKEVQKNIHNFSDKPLNLTLIATGTGETYKINCILKSRRKRAKFYRLVFYLDQEEAKLFEPNIYKFDEIDLTVKLNIDADEQKKILNQISPEQRKKIYAILHDIERETGQGVKSLKETLKKGLVMDESYQTAELFSLSDCPKKTASEFIEFLIDFCFKNSVPLKQHPKTMFDDIERYVYICLKNRICSCCGAENNYDKITGTGTIVQVHHVQTIGMGVNRNKYDDSEHLKISLCSICHSKAHQEGWETFSDKHHLKGVIYQE</sequence>
<dbReference type="EMBL" id="SOEG01000020">
    <property type="protein sequence ID" value="TDX49120.1"/>
    <property type="molecule type" value="Genomic_DNA"/>
</dbReference>
<organism evidence="1 2">
    <name type="scientific">Orenia marismortui</name>
    <dbReference type="NCBI Taxonomy" id="46469"/>
    <lineage>
        <taxon>Bacteria</taxon>
        <taxon>Bacillati</taxon>
        <taxon>Bacillota</taxon>
        <taxon>Clostridia</taxon>
        <taxon>Halanaerobiales</taxon>
        <taxon>Halobacteroidaceae</taxon>
        <taxon>Orenia</taxon>
    </lineage>
</organism>
<gene>
    <name evidence="1" type="ORF">C7959_12014</name>
</gene>
<dbReference type="Pfam" id="PF16784">
    <property type="entry name" value="HNHc_6"/>
    <property type="match status" value="1"/>
</dbReference>
<reference evidence="1 2" key="1">
    <citation type="submission" date="2019-03" db="EMBL/GenBank/DDBJ databases">
        <title>Subsurface microbial communities from deep shales in Ohio and West Virginia, USA.</title>
        <authorList>
            <person name="Wrighton K."/>
        </authorList>
    </citation>
    <scope>NUCLEOTIDE SEQUENCE [LARGE SCALE GENOMIC DNA]</scope>
    <source>
        <strain evidence="1 2">MSL 6dP</strain>
    </source>
</reference>
<evidence type="ECO:0000313" key="2">
    <source>
        <dbReference type="Proteomes" id="UP000295832"/>
    </source>
</evidence>
<proteinExistence type="predicted"/>
<dbReference type="InterPro" id="IPR041242">
    <property type="entry name" value="HNHc_6"/>
</dbReference>
<dbReference type="Proteomes" id="UP000295832">
    <property type="component" value="Unassembled WGS sequence"/>
</dbReference>
<name>A0A4R8H3K4_9FIRM</name>